<dbReference type="SUPFAM" id="SSF52518">
    <property type="entry name" value="Thiamin diphosphate-binding fold (THDP-binding)"/>
    <property type="match status" value="1"/>
</dbReference>
<dbReference type="GO" id="GO:0009099">
    <property type="term" value="P:L-valine biosynthetic process"/>
    <property type="evidence" value="ECO:0007669"/>
    <property type="project" value="TreeGrafter"/>
</dbReference>
<dbReference type="GO" id="GO:0030976">
    <property type="term" value="F:thiamine pyrophosphate binding"/>
    <property type="evidence" value="ECO:0007669"/>
    <property type="project" value="InterPro"/>
</dbReference>
<proteinExistence type="inferred from homology"/>
<dbReference type="InterPro" id="IPR029061">
    <property type="entry name" value="THDP-binding"/>
</dbReference>
<evidence type="ECO:0000256" key="1">
    <source>
        <dbReference type="ARBA" id="ARBA00007812"/>
    </source>
</evidence>
<dbReference type="InterPro" id="IPR012000">
    <property type="entry name" value="Thiamin_PyroP_enz_cen_dom"/>
</dbReference>
<comment type="similarity">
    <text evidence="1">Belongs to the TPP enzyme family.</text>
</comment>
<dbReference type="Proteomes" id="UP000886130">
    <property type="component" value="Unassembled WGS sequence"/>
</dbReference>
<dbReference type="GO" id="GO:0009097">
    <property type="term" value="P:isoleucine biosynthetic process"/>
    <property type="evidence" value="ECO:0007669"/>
    <property type="project" value="TreeGrafter"/>
</dbReference>
<organism evidence="4">
    <name type="scientific">Candidatus Aciduliprofundum boonei</name>
    <dbReference type="NCBI Taxonomy" id="379547"/>
    <lineage>
        <taxon>Archaea</taxon>
        <taxon>Methanobacteriati</taxon>
        <taxon>Thermoplasmatota</taxon>
        <taxon>DHVE2 group</taxon>
        <taxon>Candidatus Aciduliprofundum</taxon>
    </lineage>
</organism>
<name>A0A7J3T8P0_9ARCH</name>
<dbReference type="Pfam" id="PF00205">
    <property type="entry name" value="TPP_enzyme_M"/>
    <property type="match status" value="1"/>
</dbReference>
<dbReference type="PANTHER" id="PTHR18968:SF13">
    <property type="entry name" value="ACETOLACTATE SYNTHASE CATALYTIC SUBUNIT, MITOCHONDRIAL"/>
    <property type="match status" value="1"/>
</dbReference>
<protein>
    <submittedName>
        <fullName evidence="4">Acetolactate synthase large subunit</fullName>
        <ecNumber evidence="4">2.2.1.6</ecNumber>
    </submittedName>
</protein>
<dbReference type="GO" id="GO:0000287">
    <property type="term" value="F:magnesium ion binding"/>
    <property type="evidence" value="ECO:0007669"/>
    <property type="project" value="InterPro"/>
</dbReference>
<dbReference type="FunFam" id="3.40.50.970:FF:000007">
    <property type="entry name" value="Acetolactate synthase"/>
    <property type="match status" value="1"/>
</dbReference>
<keyword evidence="4" id="KW-0808">Transferase</keyword>
<reference evidence="4" key="1">
    <citation type="journal article" date="2020" name="mSystems">
        <title>Genome- and Community-Level Interaction Insights into Carbon Utilization and Element Cycling Functions of Hydrothermarchaeota in Hydrothermal Sediment.</title>
        <authorList>
            <person name="Zhou Z."/>
            <person name="Liu Y."/>
            <person name="Xu W."/>
            <person name="Pan J."/>
            <person name="Luo Z.H."/>
            <person name="Li M."/>
        </authorList>
    </citation>
    <scope>NUCLEOTIDE SEQUENCE [LARGE SCALE GENOMIC DNA]</scope>
    <source>
        <strain evidence="4">HyVt-85</strain>
    </source>
</reference>
<feature type="non-terminal residue" evidence="4">
    <location>
        <position position="301"/>
    </location>
</feature>
<dbReference type="EC" id="2.2.1.6" evidence="4"/>
<dbReference type="InterPro" id="IPR012001">
    <property type="entry name" value="Thiamin_PyroP_enz_TPP-bd_dom"/>
</dbReference>
<dbReference type="Pfam" id="PF02776">
    <property type="entry name" value="TPP_enzyme_N"/>
    <property type="match status" value="1"/>
</dbReference>
<dbReference type="AlphaFoldDB" id="A0A7J3T8P0"/>
<sequence>MTKMSGAKALVKTLQEEKARVIFGVIGGAIMPVYDEFLHSDIRPIRMSHEQSAAHAADGYARVLGRPGVCMGTSGPGATNLVTGIATAYMDSSPVIAVTGQVNYYSPNTPYMIGRDAFQEIDAVGIMTPITKYTFQPKRPKEVPSVVRTAFLLAAHGRPGPVHIDLPKDAQVGEEEMEEAQILVSLSPLPVPEPAKIMRAAKLLLQAERPVIVAGGGVIWGRATKELLSIAELLLIPVVTTFMGKGAIPEDHPLSLGVIGMHGNSAANRIMNDADLILAVGTRFSDRSVGALDTFARDAKI</sequence>
<dbReference type="InterPro" id="IPR029035">
    <property type="entry name" value="DHS-like_NAD/FAD-binding_dom"/>
</dbReference>
<dbReference type="GO" id="GO:0005948">
    <property type="term" value="C:acetolactate synthase complex"/>
    <property type="evidence" value="ECO:0007669"/>
    <property type="project" value="TreeGrafter"/>
</dbReference>
<dbReference type="SUPFAM" id="SSF52467">
    <property type="entry name" value="DHS-like NAD/FAD-binding domain"/>
    <property type="match status" value="1"/>
</dbReference>
<dbReference type="EMBL" id="DRTM01000047">
    <property type="protein sequence ID" value="HHE75616.1"/>
    <property type="molecule type" value="Genomic_DNA"/>
</dbReference>
<dbReference type="GO" id="GO:0003984">
    <property type="term" value="F:acetolactate synthase activity"/>
    <property type="evidence" value="ECO:0007669"/>
    <property type="project" value="UniProtKB-EC"/>
</dbReference>
<dbReference type="GO" id="GO:0044272">
    <property type="term" value="P:sulfur compound biosynthetic process"/>
    <property type="evidence" value="ECO:0007669"/>
    <property type="project" value="UniProtKB-ARBA"/>
</dbReference>
<evidence type="ECO:0000259" key="3">
    <source>
        <dbReference type="Pfam" id="PF02776"/>
    </source>
</evidence>
<comment type="caution">
    <text evidence="4">The sequence shown here is derived from an EMBL/GenBank/DDBJ whole genome shotgun (WGS) entry which is preliminary data.</text>
</comment>
<feature type="domain" description="Thiamine pyrophosphate enzyme central" evidence="2">
    <location>
        <begin position="198"/>
        <end position="301"/>
    </location>
</feature>
<gene>
    <name evidence="4" type="ORF">ENL31_00630</name>
</gene>
<evidence type="ECO:0000313" key="4">
    <source>
        <dbReference type="EMBL" id="HHE75616.1"/>
    </source>
</evidence>
<feature type="domain" description="Thiamine pyrophosphate enzyme N-terminal TPP-binding" evidence="3">
    <location>
        <begin position="4"/>
        <end position="125"/>
    </location>
</feature>
<dbReference type="GO" id="GO:0050660">
    <property type="term" value="F:flavin adenine dinucleotide binding"/>
    <property type="evidence" value="ECO:0007669"/>
    <property type="project" value="TreeGrafter"/>
</dbReference>
<dbReference type="InterPro" id="IPR045229">
    <property type="entry name" value="TPP_enz"/>
</dbReference>
<evidence type="ECO:0000259" key="2">
    <source>
        <dbReference type="Pfam" id="PF00205"/>
    </source>
</evidence>
<accession>A0A7J3T8P0</accession>
<dbReference type="Gene3D" id="3.40.50.970">
    <property type="match status" value="1"/>
</dbReference>
<dbReference type="CDD" id="cd07035">
    <property type="entry name" value="TPP_PYR_POX_like"/>
    <property type="match status" value="1"/>
</dbReference>
<dbReference type="Gene3D" id="3.40.50.1220">
    <property type="entry name" value="TPP-binding domain"/>
    <property type="match status" value="1"/>
</dbReference>
<dbReference type="PANTHER" id="PTHR18968">
    <property type="entry name" value="THIAMINE PYROPHOSPHATE ENZYMES"/>
    <property type="match status" value="1"/>
</dbReference>